<dbReference type="Proteomes" id="UP000005244">
    <property type="component" value="Unassembled WGS sequence"/>
</dbReference>
<protein>
    <submittedName>
        <fullName evidence="1">Uncharacterized protein</fullName>
    </submittedName>
</protein>
<sequence>MKKMMWKVIKTESFEYALFENKGDAEMFVKILEEKDITASLNIYKWEVNIED</sequence>
<reference evidence="1 2" key="1">
    <citation type="submission" date="2012-07" db="EMBL/GenBank/DDBJ databases">
        <authorList>
            <person name="Durkin A.S."/>
            <person name="McCorrison J."/>
            <person name="Torralba M."/>
            <person name="Gillis M."/>
            <person name="Methe B."/>
            <person name="Sutton G."/>
            <person name="Nelson K.E."/>
        </authorList>
    </citation>
    <scope>NUCLEOTIDE SEQUENCE [LARGE SCALE GENOMIC DNA]</scope>
    <source>
        <strain evidence="1 2">OBRC8</strain>
    </source>
</reference>
<proteinExistence type="predicted"/>
<dbReference type="AlphaFoldDB" id="J5U7D1"/>
<gene>
    <name evidence="1" type="ORF">HMPREF1143_0096</name>
</gene>
<dbReference type="EMBL" id="ALNK01000036">
    <property type="protein sequence ID" value="EJU20364.1"/>
    <property type="molecule type" value="Genomic_DNA"/>
</dbReference>
<name>J5U7D1_9FIRM</name>
<evidence type="ECO:0000313" key="1">
    <source>
        <dbReference type="EMBL" id="EJU20364.1"/>
    </source>
</evidence>
<evidence type="ECO:0000313" key="2">
    <source>
        <dbReference type="Proteomes" id="UP000005244"/>
    </source>
</evidence>
<comment type="caution">
    <text evidence="1">The sequence shown here is derived from an EMBL/GenBank/DDBJ whole genome shotgun (WGS) entry which is preliminary data.</text>
</comment>
<accession>J5U7D1</accession>
<keyword evidence="2" id="KW-1185">Reference proteome</keyword>
<organism evidence="1 2">
    <name type="scientific">Peptoanaerobacter stomatis</name>
    <dbReference type="NCBI Taxonomy" id="796937"/>
    <lineage>
        <taxon>Bacteria</taxon>
        <taxon>Bacillati</taxon>
        <taxon>Bacillota</taxon>
        <taxon>Clostridia</taxon>
        <taxon>Peptostreptococcales</taxon>
        <taxon>Filifactoraceae</taxon>
        <taxon>Peptoanaerobacter</taxon>
    </lineage>
</organism>
<dbReference type="RefSeq" id="WP_009531578.1">
    <property type="nucleotide sequence ID" value="NZ_ALNK01000036.1"/>
</dbReference>